<reference evidence="1" key="1">
    <citation type="journal article" date="2002" name="Nature">
        <title>The genome sequence and structure of rice chromosome 1.</title>
        <authorList>
            <person name="Sasaki T."/>
            <person name="Matsumoto T."/>
            <person name="Yamamoto K."/>
            <person name="Sakata K."/>
            <person name="Baba T."/>
            <person name="Katayose Y."/>
            <person name="Wu J."/>
            <person name="Niimura Y."/>
            <person name="Cheng Z."/>
            <person name="Nagamura Y."/>
            <person name="Antonio B.A."/>
            <person name="Kanamori H."/>
            <person name="Hosokawa S."/>
            <person name="Masukawa M."/>
            <person name="Arikawa K."/>
            <person name="Chiden Y."/>
            <person name="Hayashi M."/>
            <person name="Okamoto M."/>
            <person name="Ando T."/>
            <person name="Aoki H."/>
            <person name="Arita K."/>
            <person name="Hamada M."/>
            <person name="Harada C."/>
            <person name="Hijishita S."/>
            <person name="Honda M."/>
            <person name="Ichikawa Y."/>
            <person name="Idonuma A."/>
            <person name="Iijima M."/>
            <person name="Ikeda M."/>
            <person name="Ikeno M."/>
            <person name="Itoh S."/>
            <person name="Itoh T."/>
            <person name="Itoh Y."/>
            <person name="Itoh Y."/>
            <person name="Iwabuchi A."/>
            <person name="Kamiya K."/>
            <person name="Karasawa W."/>
            <person name="Katagiri S."/>
            <person name="Kikuta A."/>
            <person name="Kobayashi N."/>
            <person name="Kono I."/>
            <person name="Machita K."/>
            <person name="Maehara T."/>
            <person name="Mizuno H."/>
            <person name="Mizubayashi T."/>
            <person name="Mukai Y."/>
            <person name="Nagasaki H."/>
            <person name="Nakashima M."/>
            <person name="Nakama Y."/>
            <person name="Nakamichi Y."/>
            <person name="Nakamura M."/>
            <person name="Namiki N."/>
            <person name="Negishi M."/>
            <person name="Ohta I."/>
            <person name="Ono N."/>
            <person name="Saji S."/>
            <person name="Sakai K."/>
            <person name="Shibata M."/>
            <person name="Shimokawa T."/>
            <person name="Shomura A."/>
            <person name="Song J."/>
            <person name="Takazaki Y."/>
            <person name="Terasawa K."/>
            <person name="Tsuji K."/>
            <person name="Waki K."/>
            <person name="Yamagata H."/>
            <person name="Yamane H."/>
            <person name="Yoshiki S."/>
            <person name="Yoshihara R."/>
            <person name="Yukawa K."/>
            <person name="Zhong H."/>
            <person name="Iwama H."/>
            <person name="Endo T."/>
            <person name="Ito H."/>
            <person name="Hahn J.H."/>
            <person name="Kim H.I."/>
            <person name="Eun M.Y."/>
            <person name="Yano M."/>
            <person name="Jiang J."/>
            <person name="Gojobori T."/>
        </authorList>
    </citation>
    <scope>NUCLEOTIDE SEQUENCE [LARGE SCALE GENOMIC DNA]</scope>
</reference>
<sequence length="75" mass="8583">MDSDFYLKIIGWIRTQPAETTKSQDKQEGSGEWQRIAQHPIMETARRPPACNLLLRVLCCMSTAPSVLNDNFIIF</sequence>
<dbReference type="Proteomes" id="UP000817658">
    <property type="component" value="Chromosome 1"/>
</dbReference>
<organism evidence="1">
    <name type="scientific">Oryza sativa subsp. japonica</name>
    <name type="common">Rice</name>
    <dbReference type="NCBI Taxonomy" id="39947"/>
    <lineage>
        <taxon>Eukaryota</taxon>
        <taxon>Viridiplantae</taxon>
        <taxon>Streptophyta</taxon>
        <taxon>Embryophyta</taxon>
        <taxon>Tracheophyta</taxon>
        <taxon>Spermatophyta</taxon>
        <taxon>Magnoliopsida</taxon>
        <taxon>Liliopsida</taxon>
        <taxon>Poales</taxon>
        <taxon>Poaceae</taxon>
        <taxon>BOP clade</taxon>
        <taxon>Oryzoideae</taxon>
        <taxon>Oryzeae</taxon>
        <taxon>Oryzinae</taxon>
        <taxon>Oryza</taxon>
        <taxon>Oryza sativa</taxon>
    </lineage>
</organism>
<proteinExistence type="predicted"/>
<gene>
    <name evidence="1" type="primary">P0005A05.15</name>
</gene>
<dbReference type="AlphaFoldDB" id="Q657Y9"/>
<evidence type="ECO:0000313" key="1">
    <source>
        <dbReference type="EMBL" id="BAD44879.1"/>
    </source>
</evidence>
<name>Q657Y9_ORYSJ</name>
<protein>
    <submittedName>
        <fullName evidence="1">Uncharacterized protein</fullName>
    </submittedName>
</protein>
<dbReference type="EMBL" id="AP002863">
    <property type="protein sequence ID" value="BAD44879.1"/>
    <property type="molecule type" value="Genomic_DNA"/>
</dbReference>
<accession>Q657Y9</accession>